<dbReference type="Proteomes" id="UP000402241">
    <property type="component" value="Chromosome"/>
</dbReference>
<dbReference type="EMBL" id="CP045309">
    <property type="protein sequence ID" value="QGL47401.1"/>
    <property type="molecule type" value="Genomic_DNA"/>
</dbReference>
<reference evidence="1 4" key="2">
    <citation type="submission" date="2020-02" db="EMBL/GenBank/DDBJ databases">
        <title>WGS of Micromonospora spp. isolated from hot spring.</title>
        <authorList>
            <person name="Thawai C."/>
        </authorList>
    </citation>
    <scope>NUCLEOTIDE SEQUENCE [LARGE SCALE GENOMIC DNA]</scope>
    <source>
        <strain evidence="1 4">TMS7</strain>
    </source>
</reference>
<dbReference type="Gene3D" id="1.25.10.10">
    <property type="entry name" value="Leucine-rich Repeat Variant"/>
    <property type="match status" value="2"/>
</dbReference>
<sequence length="403" mass="43668">MLRDLDSVDWASLTHAYGSADDVPGLIRDLRSSDPEARRAAMYELYGNIYHQGTRYEASAHAVPFLLEVVADPATPARHEVIQLLSCLAVGYTPYHIPATGFPVGSLRNDLAQVPEETWRRWSEAISDWYEVVRTGQRQPPPLTRSELRLIERRYALATYDAVRAGVPLLLTCLTDADADVVGEAIHALAWFSEESASIRPRLLAIASDEQRPASIVGGALIALGLVGGALTQPVVNLLDRNLGGADPDLSWAAAVAWAQLAGEQVPGPAVAELRRWAAIRRPDAAETIWGASPSHVALDVLDAFAAPVAEEVRSDLVAAALAEQPTSNWHNHFNVVLARAFPRMERDHGRAFAELTSAQRAVVAWLIDNPQVFGPSGPQGPLRQHGLPTTHEALRAYAGLDG</sequence>
<dbReference type="EMBL" id="JAAHBZ010000003">
    <property type="protein sequence ID" value="NES27820.1"/>
    <property type="molecule type" value="Genomic_DNA"/>
</dbReference>
<evidence type="ECO:0008006" key="5">
    <source>
        <dbReference type="Google" id="ProtNLM"/>
    </source>
</evidence>
<proteinExistence type="predicted"/>
<gene>
    <name evidence="1" type="ORF">G3561_09655</name>
    <name evidence="2" type="ORF">GCE86_10390</name>
</gene>
<dbReference type="Proteomes" id="UP000477779">
    <property type="component" value="Unassembled WGS sequence"/>
</dbReference>
<dbReference type="RefSeq" id="WP_154226751.1">
    <property type="nucleotide sequence ID" value="NZ_CP045309.1"/>
</dbReference>
<organism evidence="1 4">
    <name type="scientific">Micromonospora terminaliae</name>
    <dbReference type="NCBI Taxonomy" id="1914461"/>
    <lineage>
        <taxon>Bacteria</taxon>
        <taxon>Bacillati</taxon>
        <taxon>Actinomycetota</taxon>
        <taxon>Actinomycetes</taxon>
        <taxon>Micromonosporales</taxon>
        <taxon>Micromonosporaceae</taxon>
        <taxon>Micromonospora</taxon>
    </lineage>
</organism>
<evidence type="ECO:0000313" key="4">
    <source>
        <dbReference type="Proteomes" id="UP000477779"/>
    </source>
</evidence>
<dbReference type="InterPro" id="IPR011989">
    <property type="entry name" value="ARM-like"/>
</dbReference>
<evidence type="ECO:0000313" key="1">
    <source>
        <dbReference type="EMBL" id="NES27820.1"/>
    </source>
</evidence>
<reference evidence="2 3" key="1">
    <citation type="submission" date="2019-10" db="EMBL/GenBank/DDBJ databases">
        <title>Genome Sequence of Micromonospora terminaliae DSM 101760.</title>
        <authorList>
            <person name="Guo L."/>
        </authorList>
    </citation>
    <scope>NUCLEOTIDE SEQUENCE [LARGE SCALE GENOMIC DNA]</scope>
    <source>
        <strain evidence="2 3">DSM 101760</strain>
    </source>
</reference>
<evidence type="ECO:0000313" key="3">
    <source>
        <dbReference type="Proteomes" id="UP000402241"/>
    </source>
</evidence>
<dbReference type="SUPFAM" id="SSF48371">
    <property type="entry name" value="ARM repeat"/>
    <property type="match status" value="1"/>
</dbReference>
<dbReference type="InterPro" id="IPR016024">
    <property type="entry name" value="ARM-type_fold"/>
</dbReference>
<dbReference type="AlphaFoldDB" id="A0AAJ2ZCR2"/>
<name>A0AAJ2ZCR2_9ACTN</name>
<accession>A0AAJ2ZCR2</accession>
<evidence type="ECO:0000313" key="2">
    <source>
        <dbReference type="EMBL" id="QGL47401.1"/>
    </source>
</evidence>
<protein>
    <recommendedName>
        <fullName evidence="5">HEAT repeat domain-containing protein</fullName>
    </recommendedName>
</protein>
<keyword evidence="3" id="KW-1185">Reference proteome</keyword>